<feature type="region of interest" description="Disordered" evidence="1">
    <location>
        <begin position="97"/>
        <end position="121"/>
    </location>
</feature>
<keyword evidence="3" id="KW-1185">Reference proteome</keyword>
<sequence>MNDRGACRGLTTRRTLPGLVGQLLIQRLDVVQVLLGEFLKIQHGIVRASGRTDDLVQFELNRRAVTILGVLDQEDHQERHNGGAGIDDQLPGVAEMENWAGDRPGRDNHHRNSECSGGPEQTSAMICQPVKYIGVFAKGRRIFHMLIYDGSMAVDY</sequence>
<dbReference type="EMBL" id="CZPZ01000023">
    <property type="protein sequence ID" value="CUS37480.1"/>
    <property type="molecule type" value="Genomic_DNA"/>
</dbReference>
<dbReference type="Proteomes" id="UP000198736">
    <property type="component" value="Unassembled WGS sequence"/>
</dbReference>
<dbReference type="AlphaFoldDB" id="A0A0S4LLT1"/>
<reference evidence="3" key="1">
    <citation type="submission" date="2015-10" db="EMBL/GenBank/DDBJ databases">
        <authorList>
            <person name="Luecker S."/>
            <person name="Luecker S."/>
        </authorList>
    </citation>
    <scope>NUCLEOTIDE SEQUENCE [LARGE SCALE GENOMIC DNA]</scope>
</reference>
<feature type="compositionally biased region" description="Basic and acidic residues" evidence="1">
    <location>
        <begin position="103"/>
        <end position="113"/>
    </location>
</feature>
<evidence type="ECO:0000256" key="1">
    <source>
        <dbReference type="SAM" id="MobiDB-lite"/>
    </source>
</evidence>
<name>A0A0S4LLT1_9BACT</name>
<evidence type="ECO:0000313" key="3">
    <source>
        <dbReference type="Proteomes" id="UP000198736"/>
    </source>
</evidence>
<protein>
    <submittedName>
        <fullName evidence="2">Uncharacterized protein</fullName>
    </submittedName>
</protein>
<proteinExistence type="predicted"/>
<accession>A0A0S4LLT1</accession>
<gene>
    <name evidence="2" type="ORF">COMA2_30295</name>
</gene>
<evidence type="ECO:0000313" key="2">
    <source>
        <dbReference type="EMBL" id="CUS37480.1"/>
    </source>
</evidence>
<organism evidence="2 3">
    <name type="scientific">Candidatus Nitrospira nitrificans</name>
    <dbReference type="NCBI Taxonomy" id="1742973"/>
    <lineage>
        <taxon>Bacteria</taxon>
        <taxon>Pseudomonadati</taxon>
        <taxon>Nitrospirota</taxon>
        <taxon>Nitrospiria</taxon>
        <taxon>Nitrospirales</taxon>
        <taxon>Nitrospiraceae</taxon>
        <taxon>Nitrospira</taxon>
    </lineage>
</organism>